<protein>
    <submittedName>
        <fullName evidence="1">DUF2255 family protein</fullName>
    </submittedName>
</protein>
<evidence type="ECO:0000313" key="2">
    <source>
        <dbReference type="Proteomes" id="UP000677016"/>
    </source>
</evidence>
<dbReference type="RefSeq" id="WP_211604355.1">
    <property type="nucleotide sequence ID" value="NZ_JAGSNF010000024.1"/>
</dbReference>
<reference evidence="1" key="1">
    <citation type="submission" date="2021-04" db="EMBL/GenBank/DDBJ databases">
        <title>Phycicoccus avicenniae sp. nov., a novel endophytic actinomycetes isolated from branch of Avicennia mariana.</title>
        <authorList>
            <person name="Tuo L."/>
        </authorList>
    </citation>
    <scope>NUCLEOTIDE SEQUENCE</scope>
    <source>
        <strain evidence="1">BSK3Z-2</strain>
    </source>
</reference>
<accession>A0A941DBW1</accession>
<organism evidence="1 2">
    <name type="scientific">Phycicoccus avicenniae</name>
    <dbReference type="NCBI Taxonomy" id="2828860"/>
    <lineage>
        <taxon>Bacteria</taxon>
        <taxon>Bacillati</taxon>
        <taxon>Actinomycetota</taxon>
        <taxon>Actinomycetes</taxon>
        <taxon>Micrococcales</taxon>
        <taxon>Intrasporangiaceae</taxon>
        <taxon>Phycicoccus</taxon>
    </lineage>
</organism>
<dbReference type="Pfam" id="PF10012">
    <property type="entry name" value="DUF2255"/>
    <property type="match status" value="1"/>
</dbReference>
<comment type="caution">
    <text evidence="1">The sequence shown here is derived from an EMBL/GenBank/DDBJ whole genome shotgun (WGS) entry which is preliminary data.</text>
</comment>
<dbReference type="EMBL" id="JAGSNF010000024">
    <property type="protein sequence ID" value="MBR7744828.1"/>
    <property type="molecule type" value="Genomic_DNA"/>
</dbReference>
<name>A0A941DBW1_9MICO</name>
<proteinExistence type="predicted"/>
<keyword evidence="2" id="KW-1185">Reference proteome</keyword>
<dbReference type="InterPro" id="IPR016888">
    <property type="entry name" value="UCP028498"/>
</dbReference>
<dbReference type="Proteomes" id="UP000677016">
    <property type="component" value="Unassembled WGS sequence"/>
</dbReference>
<gene>
    <name evidence="1" type="ORF">KC207_16145</name>
</gene>
<sequence length="139" mass="14450">MSPEQTSAPGGTPAERLAAIVAADDVHIAPTRPAGGPRGGVPGTPTWIWSVLVDDEVLVRPYRGEASSWYASAVETGRGVVVSGEETIEVVLTPADETVLDAVDRAYSDTYAGSPYLPPMLEPGPRACTMRVSAVGDDA</sequence>
<evidence type="ECO:0000313" key="1">
    <source>
        <dbReference type="EMBL" id="MBR7744828.1"/>
    </source>
</evidence>
<dbReference type="AlphaFoldDB" id="A0A941DBW1"/>